<dbReference type="PANTHER" id="PTHR12385:SF84">
    <property type="entry name" value="CHOLINE TRANSPORTER-LIKE PROTEIN"/>
    <property type="match status" value="1"/>
</dbReference>
<evidence type="ECO:0000256" key="5">
    <source>
        <dbReference type="ARBA" id="ARBA00023136"/>
    </source>
</evidence>
<feature type="transmembrane region" description="Helical" evidence="6">
    <location>
        <begin position="113"/>
        <end position="132"/>
    </location>
</feature>
<keyword evidence="4 6" id="KW-1133">Transmembrane helix</keyword>
<reference evidence="7 8" key="1">
    <citation type="submission" date="2014-04" db="EMBL/GenBank/DDBJ databases">
        <authorList>
            <consortium name="International Citrus Genome Consortium"/>
            <person name="Gmitter F."/>
            <person name="Chen C."/>
            <person name="Farmerie W."/>
            <person name="Harkins T."/>
            <person name="Desany B."/>
            <person name="Mohiuddin M."/>
            <person name="Kodira C."/>
            <person name="Borodovsky M."/>
            <person name="Lomsadze A."/>
            <person name="Burns P."/>
            <person name="Jenkins J."/>
            <person name="Prochnik S."/>
            <person name="Shu S."/>
            <person name="Chapman J."/>
            <person name="Pitluck S."/>
            <person name="Schmutz J."/>
            <person name="Rokhsar D."/>
        </authorList>
    </citation>
    <scope>NUCLEOTIDE SEQUENCE</scope>
</reference>
<organism evidence="7 8">
    <name type="scientific">Citrus sinensis</name>
    <name type="common">Sweet orange</name>
    <name type="synonym">Citrus aurantium var. sinensis</name>
    <dbReference type="NCBI Taxonomy" id="2711"/>
    <lineage>
        <taxon>Eukaryota</taxon>
        <taxon>Viridiplantae</taxon>
        <taxon>Streptophyta</taxon>
        <taxon>Embryophyta</taxon>
        <taxon>Tracheophyta</taxon>
        <taxon>Spermatophyta</taxon>
        <taxon>Magnoliopsida</taxon>
        <taxon>eudicotyledons</taxon>
        <taxon>Gunneridae</taxon>
        <taxon>Pentapetalae</taxon>
        <taxon>rosids</taxon>
        <taxon>malvids</taxon>
        <taxon>Sapindales</taxon>
        <taxon>Rutaceae</taxon>
        <taxon>Aurantioideae</taxon>
        <taxon>Citrus</taxon>
    </lineage>
</organism>
<evidence type="ECO:0000256" key="3">
    <source>
        <dbReference type="ARBA" id="ARBA00022692"/>
    </source>
</evidence>
<dbReference type="GO" id="GO:0055085">
    <property type="term" value="P:transmembrane transport"/>
    <property type="evidence" value="ECO:0000318"/>
    <property type="project" value="GO_Central"/>
</dbReference>
<feature type="transmembrane region" description="Helical" evidence="6">
    <location>
        <begin position="138"/>
        <end position="159"/>
    </location>
</feature>
<evidence type="ECO:0000256" key="1">
    <source>
        <dbReference type="ARBA" id="ARBA00004141"/>
    </source>
</evidence>
<dbReference type="PANTHER" id="PTHR12385">
    <property type="entry name" value="CHOLINE TRANSPORTER-LIKE (SLC FAMILY 44)"/>
    <property type="match status" value="1"/>
</dbReference>
<comment type="similarity">
    <text evidence="2 6">Belongs to the CTL (choline transporter-like) family.</text>
</comment>
<dbReference type="eggNOG" id="KOG1362">
    <property type="taxonomic scope" value="Eukaryota"/>
</dbReference>
<dbReference type="GO" id="GO:0022857">
    <property type="term" value="F:transmembrane transporter activity"/>
    <property type="evidence" value="ECO:0000318"/>
    <property type="project" value="GO_Central"/>
</dbReference>
<dbReference type="InterPro" id="IPR007603">
    <property type="entry name" value="Choline_transptr-like"/>
</dbReference>
<feature type="transmembrane region" description="Helical" evidence="6">
    <location>
        <begin position="395"/>
        <end position="422"/>
    </location>
</feature>
<dbReference type="SMR" id="A0A067FS65"/>
<feature type="transmembrane region" description="Helical" evidence="6">
    <location>
        <begin position="47"/>
        <end position="69"/>
    </location>
</feature>
<feature type="transmembrane region" description="Helical" evidence="6">
    <location>
        <begin position="214"/>
        <end position="235"/>
    </location>
</feature>
<proteinExistence type="inferred from homology"/>
<comment type="subcellular location">
    <subcellularLocation>
        <location evidence="6">Cell membrane</location>
        <topology evidence="6">Multi-pass membrane protein</topology>
    </subcellularLocation>
    <subcellularLocation>
        <location evidence="1">Membrane</location>
        <topology evidence="1">Multi-pass membrane protein</topology>
    </subcellularLocation>
</comment>
<accession>A0A067FS65</accession>
<comment type="function">
    <text evidence="6">Choline transporter.</text>
</comment>
<protein>
    <recommendedName>
        <fullName evidence="6">Choline transporter-like protein</fullName>
    </recommendedName>
</protein>
<feature type="transmembrane region" description="Helical" evidence="6">
    <location>
        <begin position="180"/>
        <end position="202"/>
    </location>
</feature>
<evidence type="ECO:0000256" key="4">
    <source>
        <dbReference type="ARBA" id="ARBA00022989"/>
    </source>
</evidence>
<feature type="transmembrane region" description="Helical" evidence="6">
    <location>
        <begin position="358"/>
        <end position="383"/>
    </location>
</feature>
<dbReference type="EMBL" id="KK784901">
    <property type="protein sequence ID" value="KDO66046.1"/>
    <property type="molecule type" value="Genomic_DNA"/>
</dbReference>
<sequence>MRKQSFNITTIQEQRASSTATNTVQESSSPRIEATVAGQFLRKLFQFLFYLHFILIAVLTIFLAIRGVVLSGKHHFQPKKWYPPLLASAASAGILSLAWQWMTQSKPSKAMRICFWLGPLMTCAFGILLLVINSAASLSTGAVAIIAGVIQSIYTCWVNPRFEYAGKILSVSAAFPPARTAILVTLSIILSAVYSSFLVSGIGGATAIGTTLDILFIAVILLSLAWSMHVIKNVLLVTISRVRYIHFAYGADMETEIAFRDTIKYLMGSVYIGSVFVPIFGSIWGSARTINAIAGERDEFLFSCADCYSAVASTLAAHGNRWGFVHVGVYNKGFIQASVDTWEMFKRAGMETLINSDLTGAFCFFSGVAGGAVSALVGGTWALAVHKSYATEVSIYAFLIGYFMFRTATAWPLACVSAYYVAYAENPLHPRFDSTIPARIQELQRYQNEQIASPDPAQLWEQYQAPE</sequence>
<evidence type="ECO:0000256" key="6">
    <source>
        <dbReference type="RuleBase" id="RU368066"/>
    </source>
</evidence>
<dbReference type="GO" id="GO:0005886">
    <property type="term" value="C:plasma membrane"/>
    <property type="evidence" value="ECO:0007669"/>
    <property type="project" value="UniProtKB-SubCell"/>
</dbReference>
<name>A0A067FS65_CITSI</name>
<dbReference type="AlphaFoldDB" id="A0A067FS65"/>
<gene>
    <name evidence="7" type="ORF">CISIN_1g012275mg</name>
</gene>
<dbReference type="Proteomes" id="UP000027120">
    <property type="component" value="Unassembled WGS sequence"/>
</dbReference>
<feature type="transmembrane region" description="Helical" evidence="6">
    <location>
        <begin position="81"/>
        <end position="101"/>
    </location>
</feature>
<keyword evidence="5 6" id="KW-0472">Membrane</keyword>
<evidence type="ECO:0000313" key="8">
    <source>
        <dbReference type="Proteomes" id="UP000027120"/>
    </source>
</evidence>
<evidence type="ECO:0000256" key="2">
    <source>
        <dbReference type="ARBA" id="ARBA00007168"/>
    </source>
</evidence>
<dbReference type="PaxDb" id="2711-XP_006479188.1"/>
<keyword evidence="8" id="KW-1185">Reference proteome</keyword>
<dbReference type="GO" id="GO:0016020">
    <property type="term" value="C:membrane"/>
    <property type="evidence" value="ECO:0000318"/>
    <property type="project" value="GO_Central"/>
</dbReference>
<evidence type="ECO:0000313" key="7">
    <source>
        <dbReference type="EMBL" id="KDO66046.1"/>
    </source>
</evidence>
<dbReference type="Pfam" id="PF04515">
    <property type="entry name" value="Choline_transpo"/>
    <property type="match status" value="1"/>
</dbReference>
<keyword evidence="3 6" id="KW-0812">Transmembrane</keyword>